<gene>
    <name evidence="2" type="ordered locus">MYPE9600</name>
</gene>
<organism evidence="2 3">
    <name type="scientific">Malacoplasma penetrans (strain HF-2)</name>
    <name type="common">Mycoplasma penetrans</name>
    <dbReference type="NCBI Taxonomy" id="272633"/>
    <lineage>
        <taxon>Bacteria</taxon>
        <taxon>Bacillati</taxon>
        <taxon>Mycoplasmatota</taxon>
        <taxon>Mycoplasmoidales</taxon>
        <taxon>Mycoplasmoidaceae</taxon>
        <taxon>Malacoplasma</taxon>
    </lineage>
</organism>
<reference evidence="2 3" key="1">
    <citation type="journal article" date="2002" name="Nucleic Acids Res.">
        <title>The complete genomic sequence of Mycoplasma penetrans, an intracellular bacterial pathogen in humans.</title>
        <authorList>
            <person name="Sasaki Y."/>
            <person name="Ishikawa J."/>
            <person name="Yamashita A."/>
            <person name="Oshima K."/>
            <person name="Kenri T."/>
            <person name="Furuya K."/>
            <person name="Yoshino C."/>
            <person name="Horino A."/>
            <person name="Shiba T."/>
            <person name="Sasaki T."/>
            <person name="Hattori M."/>
        </authorList>
    </citation>
    <scope>NUCLEOTIDE SEQUENCE [LARGE SCALE GENOMIC DNA]</scope>
    <source>
        <strain evidence="2 3">HF-2</strain>
    </source>
</reference>
<evidence type="ECO:0000313" key="3">
    <source>
        <dbReference type="Proteomes" id="UP000002522"/>
    </source>
</evidence>
<feature type="transmembrane region" description="Helical" evidence="1">
    <location>
        <begin position="284"/>
        <end position="304"/>
    </location>
</feature>
<evidence type="ECO:0000313" key="2">
    <source>
        <dbReference type="EMBL" id="BAC44746.1"/>
    </source>
</evidence>
<accession>Q8EUG7</accession>
<feature type="transmembrane region" description="Helical" evidence="1">
    <location>
        <begin position="250"/>
        <end position="272"/>
    </location>
</feature>
<keyword evidence="1" id="KW-0472">Membrane</keyword>
<dbReference type="InterPro" id="IPR011631">
    <property type="entry name" value="DUF1600"/>
</dbReference>
<feature type="transmembrane region" description="Helical" evidence="1">
    <location>
        <begin position="69"/>
        <end position="87"/>
    </location>
</feature>
<proteinExistence type="predicted"/>
<keyword evidence="1" id="KW-0812">Transmembrane</keyword>
<dbReference type="Proteomes" id="UP000002522">
    <property type="component" value="Chromosome"/>
</dbReference>
<dbReference type="InParanoid" id="Q8EUG7"/>
<feature type="transmembrane region" description="Helical" evidence="1">
    <location>
        <begin position="93"/>
        <end position="113"/>
    </location>
</feature>
<dbReference type="STRING" id="272633.gene:10732080"/>
<dbReference type="Pfam" id="PF07667">
    <property type="entry name" value="DUF1600"/>
    <property type="match status" value="1"/>
</dbReference>
<dbReference type="eggNOG" id="ENOG5031ZCZ">
    <property type="taxonomic scope" value="Bacteria"/>
</dbReference>
<protein>
    <submittedName>
        <fullName evidence="2">Uncharacterized protein</fullName>
    </submittedName>
</protein>
<dbReference type="HOGENOM" id="CLU_857434_0_0_14"/>
<sequence>MITNYMDQSLKQDILIIKKFQQIKLPLWLLLSPIFGTMVFITFFRSFFKALSEREFAHMFFLKIHFYKTIVMNLNLLLLIFIFSLLGLFTNDIVYVSVTIPLIIISIIFQYIYQYKMTKWVIKNIDVKFKNYYLKKYHQEINMDIDIDTPLDIDINQIFYEFKYKLWHISKTDFIYKKPITFDYTKYFHQESAYKTYIGFHQYFYVTKNFRASFSNIWYLGMMYLLNLLNPVIDANKIKKFLILVYIKNFFFYLLYLANYLFIVLAFLLHIWELDWINITNALAYSYLFLIFNFAAIFLVHCLVSKLINLIIKKIILKDIKNNPLN</sequence>
<keyword evidence="1" id="KW-1133">Transmembrane helix</keyword>
<keyword evidence="3" id="KW-1185">Reference proteome</keyword>
<dbReference type="AlphaFoldDB" id="Q8EUG7"/>
<dbReference type="EMBL" id="BA000026">
    <property type="protein sequence ID" value="BAC44746.1"/>
    <property type="molecule type" value="Genomic_DNA"/>
</dbReference>
<name>Q8EUG7_MALP2</name>
<feature type="transmembrane region" description="Helical" evidence="1">
    <location>
        <begin position="27"/>
        <end position="48"/>
    </location>
</feature>
<dbReference type="KEGG" id="mpe:MYPE9600"/>
<evidence type="ECO:0000256" key="1">
    <source>
        <dbReference type="SAM" id="Phobius"/>
    </source>
</evidence>